<evidence type="ECO:0000313" key="2">
    <source>
        <dbReference type="Proteomes" id="UP000076586"/>
    </source>
</evidence>
<reference evidence="2" key="2">
    <citation type="journal article" date="2017" name="Genome Announc.">
        <title>Draft genome sequence of Paludibacter jiangxiensis NM7(T), a propionate-producing fermentative bacterium.</title>
        <authorList>
            <person name="Qiu Y.-L."/>
            <person name="Tourlousse D.M."/>
            <person name="Matsuura N."/>
            <person name="Ohashi A."/>
            <person name="Sekiguchi Y."/>
        </authorList>
    </citation>
    <scope>NUCLEOTIDE SEQUENCE [LARGE SCALE GENOMIC DNA]</scope>
    <source>
        <strain evidence="2">NM7</strain>
    </source>
</reference>
<sequence>MSVLRKMPVRGVNKEETPQQLLVVGAFVLVTV</sequence>
<dbReference type="Proteomes" id="UP000076586">
    <property type="component" value="Unassembled WGS sequence"/>
</dbReference>
<accession>A0A161LSX0</accession>
<comment type="caution">
    <text evidence="1">The sequence shown here is derived from an EMBL/GenBank/DDBJ whole genome shotgun (WGS) entry which is preliminary data.</text>
</comment>
<keyword evidence="2" id="KW-1185">Reference proteome</keyword>
<organism evidence="1 2">
    <name type="scientific">Paludibacter jiangxiensis</name>
    <dbReference type="NCBI Taxonomy" id="681398"/>
    <lineage>
        <taxon>Bacteria</taxon>
        <taxon>Pseudomonadati</taxon>
        <taxon>Bacteroidota</taxon>
        <taxon>Bacteroidia</taxon>
        <taxon>Bacteroidales</taxon>
        <taxon>Paludibacteraceae</taxon>
        <taxon>Paludibacter</taxon>
    </lineage>
</organism>
<evidence type="ECO:0000313" key="1">
    <source>
        <dbReference type="EMBL" id="GAT63950.1"/>
    </source>
</evidence>
<protein>
    <submittedName>
        <fullName evidence="1">Uncharacterized protein</fullName>
    </submittedName>
</protein>
<reference evidence="2" key="1">
    <citation type="submission" date="2016-04" db="EMBL/GenBank/DDBJ databases">
        <title>Draft genome sequence of Paludibacter jiangxiensis strain NM7.</title>
        <authorList>
            <person name="Qiu Y."/>
            <person name="Matsuura N."/>
            <person name="Ohashi A."/>
            <person name="Tourlousse M.D."/>
            <person name="Sekiguchi Y."/>
        </authorList>
    </citation>
    <scope>NUCLEOTIDE SEQUENCE [LARGE SCALE GENOMIC DNA]</scope>
    <source>
        <strain evidence="2">NM7</strain>
    </source>
</reference>
<gene>
    <name evidence="1" type="ORF">PJIAN_4493</name>
</gene>
<proteinExistence type="predicted"/>
<dbReference type="AlphaFoldDB" id="A0A161LSX0"/>
<dbReference type="EMBL" id="BDCR01000004">
    <property type="protein sequence ID" value="GAT63950.1"/>
    <property type="molecule type" value="Genomic_DNA"/>
</dbReference>
<name>A0A161LSX0_9BACT</name>